<dbReference type="Pfam" id="PF12222">
    <property type="entry name" value="PNGaseA"/>
    <property type="match status" value="1"/>
</dbReference>
<evidence type="ECO:0000259" key="2">
    <source>
        <dbReference type="Pfam" id="PF12222"/>
    </source>
</evidence>
<evidence type="ECO:0000313" key="3">
    <source>
        <dbReference type="EMBL" id="KAH7294603.1"/>
    </source>
</evidence>
<feature type="domain" description="Peptide N-acetyl-beta-D-glucosaminyl asparaginase amidase A N-terminal" evidence="2">
    <location>
        <begin position="62"/>
        <end position="427"/>
    </location>
</feature>
<dbReference type="AlphaFoldDB" id="A0A8T2RGC8"/>
<keyword evidence="1" id="KW-0732">Signal</keyword>
<accession>A0A8T2RGC8</accession>
<dbReference type="OrthoDB" id="339900at2759"/>
<dbReference type="OMA" id="FHTTANR"/>
<evidence type="ECO:0000256" key="1">
    <source>
        <dbReference type="SAM" id="SignalP"/>
    </source>
</evidence>
<feature type="signal peptide" evidence="1">
    <location>
        <begin position="1"/>
        <end position="23"/>
    </location>
</feature>
<dbReference type="EMBL" id="CM035432">
    <property type="protein sequence ID" value="KAH7294603.1"/>
    <property type="molecule type" value="Genomic_DNA"/>
</dbReference>
<dbReference type="Pfam" id="PF25156">
    <property type="entry name" value="PNGase_A_C"/>
    <property type="match status" value="1"/>
</dbReference>
<keyword evidence="4" id="KW-1185">Reference proteome</keyword>
<protein>
    <recommendedName>
        <fullName evidence="2">Peptide N-acetyl-beta-D-glucosaminyl asparaginase amidase A N-terminal domain-containing protein</fullName>
    </recommendedName>
</protein>
<dbReference type="PANTHER" id="PTHR31104">
    <property type="entry name" value="PEPTIDE-N4-(N-ACETYL-BETA-GLUCOSAMINYL)ASPARAGINE AMIDASE A PROTEIN"/>
    <property type="match status" value="1"/>
</dbReference>
<name>A0A8T2RGC8_CERRI</name>
<evidence type="ECO:0000313" key="4">
    <source>
        <dbReference type="Proteomes" id="UP000825935"/>
    </source>
</evidence>
<dbReference type="InterPro" id="IPR021102">
    <property type="entry name" value="PNGase_A"/>
</dbReference>
<sequence length="626" mass="68458">MEGSRRRFFFFLVIATFSSETGGHVLHSSNRHRLRKQPSDSPAAGSTPAVFFEVARPVGGSSPPCSSFIMQHAFAYTYGLPSAVANYTPPSYCSTPWDQIVLKWSGTCKGRQYDRIAAVWFGGVEILRTCTAEPTSSGIYWEVRKDVTRFASVFKEPQLVVLELANVVDDTYTGIFNINLTLEIYSSKRHLDHVNRVSDNEDIVVNEGIPSHNAKHAYNGNLQCNFEKFVDGPGETTSSLVFPANSPADLIIPIAKADGLSGGHWFDLTTESDIASVSFNPPKNIYRAVLEVCVSFHGTDEFWYTNPPTDYLEANGLTGYPGNGTFREVQIFLDDVIVGAVWPFPVIFTGGINPLYWRPAAAIGAYNLPSYDIEITPFVGLFVDGAEHTISMSVKNADGSWPVNGNLHLWLDPCTSQTLGGLLNYDAPLSSLNTELDFEGLDGTFHTSAGRKIASSGYIVSSLGTLLVSASYSYEFENILVYQNSSSVQIVTQDTMVTGEIIIKTPSNVVFSQHTTSSFPFYLSSSDYSGANSMYTEECNLTHAFNQDILTVSSSVSMFESLKNSQAAEGSMTVVGSSVTTGIGALQQHFDFQSSEGCYDRILHTKNYSISYDVTDLSCQVSKASL</sequence>
<feature type="chain" id="PRO_5035732957" description="Peptide N-acetyl-beta-D-glucosaminyl asparaginase amidase A N-terminal domain-containing protein" evidence="1">
    <location>
        <begin position="24"/>
        <end position="626"/>
    </location>
</feature>
<organism evidence="3 4">
    <name type="scientific">Ceratopteris richardii</name>
    <name type="common">Triangle waterfern</name>
    <dbReference type="NCBI Taxonomy" id="49495"/>
    <lineage>
        <taxon>Eukaryota</taxon>
        <taxon>Viridiplantae</taxon>
        <taxon>Streptophyta</taxon>
        <taxon>Embryophyta</taxon>
        <taxon>Tracheophyta</taxon>
        <taxon>Polypodiopsida</taxon>
        <taxon>Polypodiidae</taxon>
        <taxon>Polypodiales</taxon>
        <taxon>Pteridineae</taxon>
        <taxon>Pteridaceae</taxon>
        <taxon>Parkerioideae</taxon>
        <taxon>Ceratopteris</taxon>
    </lineage>
</organism>
<proteinExistence type="predicted"/>
<gene>
    <name evidence="3" type="ORF">KP509_27G009400</name>
</gene>
<reference evidence="3 4" key="1">
    <citation type="submission" date="2021-08" db="EMBL/GenBank/DDBJ databases">
        <title>WGS assembly of Ceratopteris richardii.</title>
        <authorList>
            <person name="Marchant D.B."/>
            <person name="Chen G."/>
            <person name="Jenkins J."/>
            <person name="Shu S."/>
            <person name="Leebens-Mack J."/>
            <person name="Grimwood J."/>
            <person name="Schmutz J."/>
            <person name="Soltis P."/>
            <person name="Soltis D."/>
            <person name="Chen Z.-H."/>
        </authorList>
    </citation>
    <scope>NUCLEOTIDE SEQUENCE [LARGE SCALE GENOMIC DNA]</scope>
    <source>
        <strain evidence="3">Whitten #5841</strain>
        <tissue evidence="3">Leaf</tissue>
    </source>
</reference>
<dbReference type="Proteomes" id="UP000825935">
    <property type="component" value="Chromosome 27"/>
</dbReference>
<dbReference type="InterPro" id="IPR056948">
    <property type="entry name" value="PNGaseA_N"/>
</dbReference>
<comment type="caution">
    <text evidence="3">The sequence shown here is derived from an EMBL/GenBank/DDBJ whole genome shotgun (WGS) entry which is preliminary data.</text>
</comment>